<gene>
    <name evidence="6" type="ORF">HHU12_12540</name>
</gene>
<protein>
    <submittedName>
        <fullName evidence="6">Alpha/beta hydrolase</fullName>
    </submittedName>
</protein>
<reference evidence="6 7" key="1">
    <citation type="submission" date="2020-04" db="EMBL/GenBank/DDBJ databases">
        <title>Flammeovirga sp. SR4, a novel species isolated from seawater.</title>
        <authorList>
            <person name="Wang X."/>
        </authorList>
    </citation>
    <scope>NUCLEOTIDE SEQUENCE [LARGE SCALE GENOMIC DNA]</scope>
    <source>
        <strain evidence="6 7">ATCC 23126</strain>
    </source>
</reference>
<dbReference type="InterPro" id="IPR050300">
    <property type="entry name" value="GDXG_lipolytic_enzyme"/>
</dbReference>
<dbReference type="GO" id="GO:0004806">
    <property type="term" value="F:triacylglycerol lipase activity"/>
    <property type="evidence" value="ECO:0007669"/>
    <property type="project" value="TreeGrafter"/>
</dbReference>
<dbReference type="InterPro" id="IPR049492">
    <property type="entry name" value="BD-FAE-like_dom"/>
</dbReference>
<dbReference type="SUPFAM" id="SSF53474">
    <property type="entry name" value="alpha/beta-Hydrolases"/>
    <property type="match status" value="1"/>
</dbReference>
<dbReference type="InterPro" id="IPR002925">
    <property type="entry name" value="Dienelactn_hydro"/>
</dbReference>
<evidence type="ECO:0000256" key="3">
    <source>
        <dbReference type="SAM" id="SignalP"/>
    </source>
</evidence>
<feature type="domain" description="Dienelactone hydrolase" evidence="4">
    <location>
        <begin position="207"/>
        <end position="263"/>
    </location>
</feature>
<feature type="signal peptide" evidence="3">
    <location>
        <begin position="1"/>
        <end position="20"/>
    </location>
</feature>
<dbReference type="Pfam" id="PF01738">
    <property type="entry name" value="DLH"/>
    <property type="match status" value="1"/>
</dbReference>
<accession>A0A7X9RU80</accession>
<feature type="chain" id="PRO_5030659927" evidence="3">
    <location>
        <begin position="21"/>
        <end position="298"/>
    </location>
</feature>
<evidence type="ECO:0000313" key="7">
    <source>
        <dbReference type="Proteomes" id="UP000576082"/>
    </source>
</evidence>
<dbReference type="PANTHER" id="PTHR48081">
    <property type="entry name" value="AB HYDROLASE SUPERFAMILY PROTEIN C4A8.06C"/>
    <property type="match status" value="1"/>
</dbReference>
<comment type="caution">
    <text evidence="6">The sequence shown here is derived from an EMBL/GenBank/DDBJ whole genome shotgun (WGS) entry which is preliminary data.</text>
</comment>
<sequence>MKKTIQLLLLILFTSSMCMAQKELKSLGGIDRNQPFSLIYKEIDTLQLKLTFHYPEKFNKKKSYPCIIFYFGGGWNGGSIKQFKPQAEYFASRGMITVLADYRVRNRHKTTPYESVEDAKSAIRFLRKNAEVLNINSEKIVASGGSAGGHLAAACGVCPQLDHPNEDLSISSVPNALILFNPVFDNGPEGFEHKRMGEQWRTISPAHNITAEAPPTIVFLGREDPIIPVSIAENYKAKMDAVGRRCDLFLYDNAGHGFFNNYKYDGKFYKITLYETDMFLKSIKYIKGKPKMIVDSEL</sequence>
<name>A0A7X9RU80_9BACT</name>
<dbReference type="AlphaFoldDB" id="A0A7X9RU80"/>
<evidence type="ECO:0000256" key="2">
    <source>
        <dbReference type="ARBA" id="ARBA00022801"/>
    </source>
</evidence>
<organism evidence="6 7">
    <name type="scientific">Flammeovirga aprica JL-4</name>
    <dbReference type="NCBI Taxonomy" id="694437"/>
    <lineage>
        <taxon>Bacteria</taxon>
        <taxon>Pseudomonadati</taxon>
        <taxon>Bacteroidota</taxon>
        <taxon>Cytophagia</taxon>
        <taxon>Cytophagales</taxon>
        <taxon>Flammeovirgaceae</taxon>
        <taxon>Flammeovirga</taxon>
    </lineage>
</organism>
<feature type="domain" description="BD-FAE-like" evidence="5">
    <location>
        <begin position="59"/>
        <end position="160"/>
    </location>
</feature>
<dbReference type="Pfam" id="PF20434">
    <property type="entry name" value="BD-FAE"/>
    <property type="match status" value="1"/>
</dbReference>
<keyword evidence="7" id="KW-1185">Reference proteome</keyword>
<evidence type="ECO:0000256" key="1">
    <source>
        <dbReference type="ARBA" id="ARBA00010515"/>
    </source>
</evidence>
<dbReference type="PANTHER" id="PTHR48081:SF30">
    <property type="entry name" value="ACETYL-HYDROLASE LIPR-RELATED"/>
    <property type="match status" value="1"/>
</dbReference>
<keyword evidence="2 6" id="KW-0378">Hydrolase</keyword>
<evidence type="ECO:0000313" key="6">
    <source>
        <dbReference type="EMBL" id="NME68792.1"/>
    </source>
</evidence>
<comment type="similarity">
    <text evidence="1">Belongs to the 'GDXG' lipolytic enzyme family.</text>
</comment>
<dbReference type="Gene3D" id="3.40.50.1820">
    <property type="entry name" value="alpha/beta hydrolase"/>
    <property type="match status" value="1"/>
</dbReference>
<evidence type="ECO:0000259" key="4">
    <source>
        <dbReference type="Pfam" id="PF01738"/>
    </source>
</evidence>
<dbReference type="EMBL" id="JABANE010000029">
    <property type="protein sequence ID" value="NME68792.1"/>
    <property type="molecule type" value="Genomic_DNA"/>
</dbReference>
<dbReference type="RefSeq" id="WP_169657083.1">
    <property type="nucleotide sequence ID" value="NZ_JABANE010000029.1"/>
</dbReference>
<dbReference type="Proteomes" id="UP000576082">
    <property type="component" value="Unassembled WGS sequence"/>
</dbReference>
<keyword evidence="3" id="KW-0732">Signal</keyword>
<proteinExistence type="inferred from homology"/>
<evidence type="ECO:0000259" key="5">
    <source>
        <dbReference type="Pfam" id="PF20434"/>
    </source>
</evidence>
<dbReference type="InterPro" id="IPR029058">
    <property type="entry name" value="AB_hydrolase_fold"/>
</dbReference>